<dbReference type="GO" id="GO:0003682">
    <property type="term" value="F:chromatin binding"/>
    <property type="evidence" value="ECO:0007669"/>
    <property type="project" value="InterPro"/>
</dbReference>
<dbReference type="AlphaFoldDB" id="A0AA40LNP9"/>
<sequence>MEKCKRQEVELPKKSGEQKKACKFQPIQAKEKHGATGEPSIQRTSGMETKRKRPKKDDKASCPQKMAQANKRVSVHKKIPIPPLPTHLPPVNLIYRGVVRAWCQQLKLSTSGQEWKRECAYSTSGYSYHTRRGKDIDISTKEIEDEKGGQFWSSRSDCSPGEAGLLLKGELLLSLREWAIFSIAATDWEDLGRWRPRSHHRRPLVASGVCSMDKVSLQIQRVGFSYSFMLGKPGSLRNQGKCVHSSWYLPITFHATPRG</sequence>
<reference evidence="2" key="1">
    <citation type="submission" date="2023-06" db="EMBL/GenBank/DDBJ databases">
        <title>Reference genome for the Northern bat (Eptesicus nilssonii), a most northern bat species.</title>
        <authorList>
            <person name="Laine V.N."/>
            <person name="Pulliainen A.T."/>
            <person name="Lilley T.M."/>
        </authorList>
    </citation>
    <scope>NUCLEOTIDE SEQUENCE</scope>
    <source>
        <strain evidence="2">BLF_Eptnil</strain>
        <tissue evidence="2">Kidney</tissue>
    </source>
</reference>
<evidence type="ECO:0000256" key="1">
    <source>
        <dbReference type="SAM" id="MobiDB-lite"/>
    </source>
</evidence>
<comment type="caution">
    <text evidence="2">The sequence shown here is derived from an EMBL/GenBank/DDBJ whole genome shotgun (WGS) entry which is preliminary data.</text>
</comment>
<feature type="compositionally biased region" description="Basic and acidic residues" evidence="1">
    <location>
        <begin position="1"/>
        <end position="20"/>
    </location>
</feature>
<proteinExistence type="predicted"/>
<evidence type="ECO:0000313" key="3">
    <source>
        <dbReference type="Proteomes" id="UP001177744"/>
    </source>
</evidence>
<dbReference type="Proteomes" id="UP001177744">
    <property type="component" value="Unassembled WGS sequence"/>
</dbReference>
<dbReference type="InterPro" id="IPR039590">
    <property type="entry name" value="Dppa2/4"/>
</dbReference>
<dbReference type="EMBL" id="JAULJE010000010">
    <property type="protein sequence ID" value="KAK1338507.1"/>
    <property type="molecule type" value="Genomic_DNA"/>
</dbReference>
<keyword evidence="3" id="KW-1185">Reference proteome</keyword>
<name>A0AA40LNP9_CNENI</name>
<organism evidence="2 3">
    <name type="scientific">Cnephaeus nilssonii</name>
    <name type="common">Northern bat</name>
    <name type="synonym">Eptesicus nilssonii</name>
    <dbReference type="NCBI Taxonomy" id="3371016"/>
    <lineage>
        <taxon>Eukaryota</taxon>
        <taxon>Metazoa</taxon>
        <taxon>Chordata</taxon>
        <taxon>Craniata</taxon>
        <taxon>Vertebrata</taxon>
        <taxon>Euteleostomi</taxon>
        <taxon>Mammalia</taxon>
        <taxon>Eutheria</taxon>
        <taxon>Laurasiatheria</taxon>
        <taxon>Chiroptera</taxon>
        <taxon>Yangochiroptera</taxon>
        <taxon>Vespertilionidae</taxon>
        <taxon>Cnephaeus</taxon>
    </lineage>
</organism>
<feature type="region of interest" description="Disordered" evidence="1">
    <location>
        <begin position="1"/>
        <end position="72"/>
    </location>
</feature>
<evidence type="ECO:0000313" key="2">
    <source>
        <dbReference type="EMBL" id="KAK1338507.1"/>
    </source>
</evidence>
<dbReference type="PANTHER" id="PTHR16073:SF8">
    <property type="entry name" value="DEVELOPMENTAL PLURIPOTENCY-ASSOCIATED PROTEIN 4"/>
    <property type="match status" value="1"/>
</dbReference>
<dbReference type="GO" id="GO:0005634">
    <property type="term" value="C:nucleus"/>
    <property type="evidence" value="ECO:0007669"/>
    <property type="project" value="TreeGrafter"/>
</dbReference>
<protein>
    <submittedName>
        <fullName evidence="2">Uncharacterized protein</fullName>
    </submittedName>
</protein>
<dbReference type="GO" id="GO:0048731">
    <property type="term" value="P:system development"/>
    <property type="evidence" value="ECO:0007669"/>
    <property type="project" value="TreeGrafter"/>
</dbReference>
<dbReference type="PANTHER" id="PTHR16073">
    <property type="entry name" value="DCR DOMAIN-CONTAINING PROTEIN"/>
    <property type="match status" value="1"/>
</dbReference>
<gene>
    <name evidence="2" type="ORF">QTO34_001624</name>
</gene>
<accession>A0AA40LNP9</accession>